<proteinExistence type="predicted"/>
<dbReference type="AlphaFoldDB" id="A0A423KL76"/>
<name>A0A423KL76_9PSED</name>
<dbReference type="OrthoDB" id="7033102at2"/>
<feature type="signal peptide" evidence="2">
    <location>
        <begin position="1"/>
        <end position="26"/>
    </location>
</feature>
<organism evidence="3 4">
    <name type="scientific">Pseudomonas frederiksbergensis</name>
    <dbReference type="NCBI Taxonomy" id="104087"/>
    <lineage>
        <taxon>Bacteria</taxon>
        <taxon>Pseudomonadati</taxon>
        <taxon>Pseudomonadota</taxon>
        <taxon>Gammaproteobacteria</taxon>
        <taxon>Pseudomonadales</taxon>
        <taxon>Pseudomonadaceae</taxon>
        <taxon>Pseudomonas</taxon>
    </lineage>
</organism>
<dbReference type="RefSeq" id="WP_123405216.1">
    <property type="nucleotide sequence ID" value="NZ_MOBP01000006.1"/>
</dbReference>
<accession>A0A423KL76</accession>
<protein>
    <recommendedName>
        <fullName evidence="5">Secreted protein</fullName>
    </recommendedName>
</protein>
<feature type="chain" id="PRO_5019089461" description="Secreted protein" evidence="2">
    <location>
        <begin position="27"/>
        <end position="85"/>
    </location>
</feature>
<evidence type="ECO:0008006" key="5">
    <source>
        <dbReference type="Google" id="ProtNLM"/>
    </source>
</evidence>
<evidence type="ECO:0000313" key="3">
    <source>
        <dbReference type="EMBL" id="RON54626.1"/>
    </source>
</evidence>
<evidence type="ECO:0000313" key="4">
    <source>
        <dbReference type="Proteomes" id="UP000283627"/>
    </source>
</evidence>
<dbReference type="EMBL" id="MOBP01000006">
    <property type="protein sequence ID" value="RON54626.1"/>
    <property type="molecule type" value="Genomic_DNA"/>
</dbReference>
<feature type="compositionally biased region" description="Acidic residues" evidence="1">
    <location>
        <begin position="63"/>
        <end position="85"/>
    </location>
</feature>
<comment type="caution">
    <text evidence="3">The sequence shown here is derived from an EMBL/GenBank/DDBJ whole genome shotgun (WGS) entry which is preliminary data.</text>
</comment>
<reference evidence="3 4" key="1">
    <citation type="submission" date="2016-10" db="EMBL/GenBank/DDBJ databases">
        <title>Comparative genome analysis of multiple Pseudomonas spp. focuses on biocontrol and plant growth promoting traits.</title>
        <authorList>
            <person name="Tao X.-Y."/>
            <person name="Taylor C.G."/>
        </authorList>
    </citation>
    <scope>NUCLEOTIDE SEQUENCE [LARGE SCALE GENOMIC DNA]</scope>
    <source>
        <strain evidence="3 4">39A2</strain>
    </source>
</reference>
<keyword evidence="2" id="KW-0732">Signal</keyword>
<feature type="region of interest" description="Disordered" evidence="1">
    <location>
        <begin position="30"/>
        <end position="85"/>
    </location>
</feature>
<gene>
    <name evidence="3" type="ORF">BK665_09870</name>
</gene>
<dbReference type="Proteomes" id="UP000283627">
    <property type="component" value="Unassembled WGS sequence"/>
</dbReference>
<evidence type="ECO:0000256" key="1">
    <source>
        <dbReference type="SAM" id="MobiDB-lite"/>
    </source>
</evidence>
<sequence length="85" mass="8794">MSIFQRIVFLLKVLVMLSVGMSAAWADCPAHGEQASSGQVAHTGMMIAKSASEGGDQGQGGSADDDDSTTEEPDTDDDDEGDSQS</sequence>
<evidence type="ECO:0000256" key="2">
    <source>
        <dbReference type="SAM" id="SignalP"/>
    </source>
</evidence>